<dbReference type="Gene3D" id="3.40.309.10">
    <property type="entry name" value="Aldehyde Dehydrogenase, Chain A, domain 2"/>
    <property type="match status" value="1"/>
</dbReference>
<sequence length="476" mass="50772">MSVDASQVERESDATGDVGTCLERAEAAMAEIADYDQAAVDELVQAVAWAVYQEDRAREISEVAVRDTGFGNVEDKITKKRRKTKGTLDDLLGAPSVGVIDEDPEAGITEIAKPVGVVGAVVPSTNPGATPANIAMMALKGRNAVVVSPSPAGLSTCELVVGYIRDELERVGAPRDLVQMLPAPVEKEKTYELMDRCDLLQVTGSASNVERGERSGTPNYNVGEGNVVSIVDSTAELDAAAERIKKSKTFDYATSCSSDNSAVIVESVYDDAVAALEGEGGYLCDDAERERLQETMFPEGHGSLSGEVTAQPPEAIAEAADLPAEAEEAEFFMVEGQGIGEEHPLSGEKLSVVLTLYEADDFDAALETTNEILAFEGSGHSCGLHTTDDDHTERIGHEMDVARLLINQPQCYGNGGSFDNGLNFTLSMGAGTWGGNQTDENLSYTHFLNTTTVAETVEPDEPSEEELFGSYRGYDD</sequence>
<dbReference type="Proteomes" id="UP001596312">
    <property type="component" value="Unassembled WGS sequence"/>
</dbReference>
<keyword evidence="3" id="KW-1185">Reference proteome</keyword>
<dbReference type="InterPro" id="IPR016161">
    <property type="entry name" value="Ald_DH/histidinol_DH"/>
</dbReference>
<gene>
    <name evidence="2" type="ORF">ACFQGH_15225</name>
</gene>
<dbReference type="NCBIfam" id="NF047625">
    <property type="entry name" value="AcylSulfactDhSauS"/>
    <property type="match status" value="1"/>
</dbReference>
<reference evidence="2 3" key="1">
    <citation type="journal article" date="2019" name="Int. J. Syst. Evol. Microbiol.">
        <title>The Global Catalogue of Microorganisms (GCM) 10K type strain sequencing project: providing services to taxonomists for standard genome sequencing and annotation.</title>
        <authorList>
            <consortium name="The Broad Institute Genomics Platform"/>
            <consortium name="The Broad Institute Genome Sequencing Center for Infectious Disease"/>
            <person name="Wu L."/>
            <person name="Ma J."/>
        </authorList>
    </citation>
    <scope>NUCLEOTIDE SEQUENCE [LARGE SCALE GENOMIC DNA]</scope>
    <source>
        <strain evidence="2 3">CGMCC 1.3240</strain>
    </source>
</reference>
<dbReference type="Gene3D" id="3.40.605.10">
    <property type="entry name" value="Aldehyde Dehydrogenase, Chain A, domain 1"/>
    <property type="match status" value="1"/>
</dbReference>
<evidence type="ECO:0000313" key="3">
    <source>
        <dbReference type="Proteomes" id="UP001596312"/>
    </source>
</evidence>
<dbReference type="InterPro" id="IPR016163">
    <property type="entry name" value="Ald_DH_C"/>
</dbReference>
<proteinExistence type="predicted"/>
<feature type="domain" description="Aldehyde dehydrogenase" evidence="1">
    <location>
        <begin position="16"/>
        <end position="276"/>
    </location>
</feature>
<comment type="caution">
    <text evidence="2">The sequence shown here is derived from an EMBL/GenBank/DDBJ whole genome shotgun (WGS) entry which is preliminary data.</text>
</comment>
<protein>
    <submittedName>
        <fullName evidence="2">Aldehyde dehydrogenase family protein</fullName>
    </submittedName>
</protein>
<dbReference type="RefSeq" id="WP_340605119.1">
    <property type="nucleotide sequence ID" value="NZ_JBBMXV010000004.1"/>
</dbReference>
<dbReference type="AlphaFoldDB" id="A0ABD5VAE8"/>
<dbReference type="InterPro" id="IPR016162">
    <property type="entry name" value="Ald_DH_N"/>
</dbReference>
<dbReference type="Pfam" id="PF00171">
    <property type="entry name" value="Aldedh"/>
    <property type="match status" value="1"/>
</dbReference>
<dbReference type="InterPro" id="IPR015590">
    <property type="entry name" value="Aldehyde_DH_dom"/>
</dbReference>
<evidence type="ECO:0000259" key="1">
    <source>
        <dbReference type="Pfam" id="PF00171"/>
    </source>
</evidence>
<accession>A0ABD5VAE8</accession>
<dbReference type="EMBL" id="JBHSXQ010000004">
    <property type="protein sequence ID" value="MFC6906547.1"/>
    <property type="molecule type" value="Genomic_DNA"/>
</dbReference>
<dbReference type="PANTHER" id="PTHR11699">
    <property type="entry name" value="ALDEHYDE DEHYDROGENASE-RELATED"/>
    <property type="match status" value="1"/>
</dbReference>
<organism evidence="2 3">
    <name type="scientific">Halalkalicoccus tibetensis</name>
    <dbReference type="NCBI Taxonomy" id="175632"/>
    <lineage>
        <taxon>Archaea</taxon>
        <taxon>Methanobacteriati</taxon>
        <taxon>Methanobacteriota</taxon>
        <taxon>Stenosarchaea group</taxon>
        <taxon>Halobacteria</taxon>
        <taxon>Halobacteriales</taxon>
        <taxon>Halococcaceae</taxon>
        <taxon>Halalkalicoccus</taxon>
    </lineage>
</organism>
<name>A0ABD5VAE8_9EURY</name>
<dbReference type="SUPFAM" id="SSF53720">
    <property type="entry name" value="ALDH-like"/>
    <property type="match status" value="1"/>
</dbReference>
<evidence type="ECO:0000313" key="2">
    <source>
        <dbReference type="EMBL" id="MFC6906547.1"/>
    </source>
</evidence>